<dbReference type="InterPro" id="IPR056302">
    <property type="entry name" value="CHD1-2/Hrp3_HTH"/>
</dbReference>
<dbReference type="EMBL" id="FO082266">
    <property type="protein sequence ID" value="CCO19413.1"/>
    <property type="molecule type" value="Genomic_DNA"/>
</dbReference>
<dbReference type="GeneID" id="19012285"/>
<keyword evidence="2" id="KW-1133">Transmembrane helix</keyword>
<feature type="region of interest" description="Disordered" evidence="1">
    <location>
        <begin position="1"/>
        <end position="30"/>
    </location>
</feature>
<dbReference type="RefSeq" id="XP_007509610.1">
    <property type="nucleotide sequence ID" value="XM_007509548.1"/>
</dbReference>
<dbReference type="InterPro" id="IPR009057">
    <property type="entry name" value="Homeodomain-like_sf"/>
</dbReference>
<organism evidence="4 5">
    <name type="scientific">Bathycoccus prasinos</name>
    <dbReference type="NCBI Taxonomy" id="41875"/>
    <lineage>
        <taxon>Eukaryota</taxon>
        <taxon>Viridiplantae</taxon>
        <taxon>Chlorophyta</taxon>
        <taxon>Mamiellophyceae</taxon>
        <taxon>Mamiellales</taxon>
        <taxon>Bathycoccaceae</taxon>
        <taxon>Bathycoccus</taxon>
    </lineage>
</organism>
<dbReference type="SUPFAM" id="SSF46689">
    <property type="entry name" value="Homeodomain-like"/>
    <property type="match status" value="1"/>
</dbReference>
<evidence type="ECO:0000313" key="4">
    <source>
        <dbReference type="EMBL" id="CCO19413.1"/>
    </source>
</evidence>
<accession>K8FCE6</accession>
<keyword evidence="5" id="KW-1185">Reference proteome</keyword>
<dbReference type="STRING" id="41875.K8FCE6"/>
<evidence type="ECO:0000259" key="3">
    <source>
        <dbReference type="Pfam" id="PF23588"/>
    </source>
</evidence>
<dbReference type="KEGG" id="bpg:Bathy13g00150"/>
<sequence>MTTKMTTEKKGENKAGAASTPPSPPPPPVAVVIKGGKNATTSLSPTGTLRGYWQAEEETALRAAVQKHGIGAWEKMRTDPDFKALRCARYVFYRDERRATAFLRVSFKLYSSFSLSFSRFLVLFFAR</sequence>
<feature type="compositionally biased region" description="Basic and acidic residues" evidence="1">
    <location>
        <begin position="1"/>
        <end position="13"/>
    </location>
</feature>
<dbReference type="OrthoDB" id="608866at2759"/>
<keyword evidence="2" id="KW-0472">Membrane</keyword>
<keyword evidence="2" id="KW-0812">Transmembrane</keyword>
<dbReference type="Pfam" id="PF23588">
    <property type="entry name" value="HTH_CHD1_Hrp3"/>
    <property type="match status" value="1"/>
</dbReference>
<dbReference type="AlphaFoldDB" id="K8FCE6"/>
<protein>
    <recommendedName>
        <fullName evidence="3">ATP-dependent helicase CHD1-2/hrp3 HTH domain-containing protein</fullName>
    </recommendedName>
</protein>
<feature type="transmembrane region" description="Helical" evidence="2">
    <location>
        <begin position="107"/>
        <end position="126"/>
    </location>
</feature>
<name>K8FCE6_9CHLO</name>
<evidence type="ECO:0000256" key="2">
    <source>
        <dbReference type="SAM" id="Phobius"/>
    </source>
</evidence>
<feature type="domain" description="ATP-dependent helicase CHD1-2/hrp3 HTH" evidence="3">
    <location>
        <begin position="53"/>
        <end position="83"/>
    </location>
</feature>
<reference evidence="4 5" key="1">
    <citation type="submission" date="2011-10" db="EMBL/GenBank/DDBJ databases">
        <authorList>
            <person name="Genoscope - CEA"/>
        </authorList>
    </citation>
    <scope>NUCLEOTIDE SEQUENCE [LARGE SCALE GENOMIC DNA]</scope>
    <source>
        <strain evidence="4 5">RCC 1105</strain>
    </source>
</reference>
<gene>
    <name evidence="4" type="ordered locus">Bathy13g00150</name>
</gene>
<evidence type="ECO:0000256" key="1">
    <source>
        <dbReference type="SAM" id="MobiDB-lite"/>
    </source>
</evidence>
<proteinExistence type="predicted"/>
<evidence type="ECO:0000313" key="5">
    <source>
        <dbReference type="Proteomes" id="UP000198341"/>
    </source>
</evidence>
<dbReference type="Proteomes" id="UP000198341">
    <property type="component" value="Chromosome 13"/>
</dbReference>
<dbReference type="Gene3D" id="1.10.10.60">
    <property type="entry name" value="Homeodomain-like"/>
    <property type="match status" value="1"/>
</dbReference>